<dbReference type="Proteomes" id="UP000057737">
    <property type="component" value="Unassembled WGS sequence"/>
</dbReference>
<protein>
    <submittedName>
        <fullName evidence="1">Uncharacterized protein</fullName>
    </submittedName>
</protein>
<keyword evidence="2" id="KW-1185">Reference proteome</keyword>
<reference evidence="1 2" key="1">
    <citation type="submission" date="2015-11" db="EMBL/GenBank/DDBJ databases">
        <title>Draft Genome Sequence of the Strain BR 10303 (Bradyrhizobium sp.) isolated from nodules of Centrolobium paraense.</title>
        <authorList>
            <person name="Zelli J.E."/>
            <person name="Simoes-Araujo J.L."/>
            <person name="Barauna A.C."/>
            <person name="Silva K."/>
        </authorList>
    </citation>
    <scope>NUCLEOTIDE SEQUENCE [LARGE SCALE GENOMIC DNA]</scope>
    <source>
        <strain evidence="1 2">BR 10303</strain>
    </source>
</reference>
<proteinExistence type="predicted"/>
<accession>A0A120FM18</accession>
<organism evidence="1 2">
    <name type="scientific">Bradyrhizobium macuxiense</name>
    <dbReference type="NCBI Taxonomy" id="1755647"/>
    <lineage>
        <taxon>Bacteria</taxon>
        <taxon>Pseudomonadati</taxon>
        <taxon>Pseudomonadota</taxon>
        <taxon>Alphaproteobacteria</taxon>
        <taxon>Hyphomicrobiales</taxon>
        <taxon>Nitrobacteraceae</taxon>
        <taxon>Bradyrhizobium</taxon>
    </lineage>
</organism>
<dbReference type="AlphaFoldDB" id="A0A120FM18"/>
<sequence>MRHHGRGRRRSPGRLGGVALAPNLVTGGFNTVSSPAVETLHWGFSLQYSTLYLTKRFDGGPPKDEPLNQLVPLVEFRFDSPRGQATAATANPGFAYVAVTWQVAAEAIIPLNRAGGTGPGFRVQLLLFLDDLVPSLFGKPLLSDQPAHSQIAW</sequence>
<name>A0A120FM18_9BRAD</name>
<evidence type="ECO:0000313" key="2">
    <source>
        <dbReference type="Proteomes" id="UP000057737"/>
    </source>
</evidence>
<gene>
    <name evidence="1" type="ORF">AS156_08895</name>
</gene>
<comment type="caution">
    <text evidence="1">The sequence shown here is derived from an EMBL/GenBank/DDBJ whole genome shotgun (WGS) entry which is preliminary data.</text>
</comment>
<evidence type="ECO:0000313" key="1">
    <source>
        <dbReference type="EMBL" id="KWV53134.1"/>
    </source>
</evidence>
<dbReference type="EMBL" id="LNCU01000080">
    <property type="protein sequence ID" value="KWV53134.1"/>
    <property type="molecule type" value="Genomic_DNA"/>
</dbReference>